<evidence type="ECO:0000256" key="1">
    <source>
        <dbReference type="SAM" id="MobiDB-lite"/>
    </source>
</evidence>
<dbReference type="RefSeq" id="WP_202858195.1">
    <property type="nucleotide sequence ID" value="NZ_JAEUGD010000064.1"/>
</dbReference>
<feature type="region of interest" description="Disordered" evidence="1">
    <location>
        <begin position="138"/>
        <end position="180"/>
    </location>
</feature>
<accession>A0A937FYW7</accession>
<comment type="caution">
    <text evidence="2">The sequence shown here is derived from an EMBL/GenBank/DDBJ whole genome shotgun (WGS) entry which is preliminary data.</text>
</comment>
<dbReference type="Proteomes" id="UP000614216">
    <property type="component" value="Unassembled WGS sequence"/>
</dbReference>
<evidence type="ECO:0000313" key="2">
    <source>
        <dbReference type="EMBL" id="MBL6448660.1"/>
    </source>
</evidence>
<dbReference type="Pfam" id="PF02620">
    <property type="entry name" value="YceD"/>
    <property type="match status" value="1"/>
</dbReference>
<proteinExistence type="predicted"/>
<dbReference type="AlphaFoldDB" id="A0A937FYW7"/>
<gene>
    <name evidence="2" type="ORF">JMN32_20275</name>
</gene>
<organism evidence="2 3">
    <name type="scientific">Fulvivirga marina</name>
    <dbReference type="NCBI Taxonomy" id="2494733"/>
    <lineage>
        <taxon>Bacteria</taxon>
        <taxon>Pseudomonadati</taxon>
        <taxon>Bacteroidota</taxon>
        <taxon>Cytophagia</taxon>
        <taxon>Cytophagales</taxon>
        <taxon>Fulvivirgaceae</taxon>
        <taxon>Fulvivirga</taxon>
    </lineage>
</organism>
<name>A0A937FYW7_9BACT</name>
<dbReference type="InterPro" id="IPR003772">
    <property type="entry name" value="YceD"/>
</dbReference>
<reference evidence="2" key="1">
    <citation type="submission" date="2021-01" db="EMBL/GenBank/DDBJ databases">
        <title>Fulvivirga kasyanovii gen. nov., sp nov., a novel member of the phylum Bacteroidetes isolated from seawater in a mussel farm.</title>
        <authorList>
            <person name="Zhao L.-H."/>
            <person name="Wang Z.-J."/>
        </authorList>
    </citation>
    <scope>NUCLEOTIDE SEQUENCE</scope>
    <source>
        <strain evidence="2">29W222</strain>
    </source>
</reference>
<dbReference type="EMBL" id="JAEUGD010000064">
    <property type="protein sequence ID" value="MBL6448660.1"/>
    <property type="molecule type" value="Genomic_DNA"/>
</dbReference>
<sequence>MAVHELDKYNIDIYKLPNGTHNYQFEIGNSFFEAFENSIVEKGRGTVDIELEKTETFIKLNFRINTTVELECDRSLDLFDYALSTENSLVLKFGDSEEEINEEIIIIPRDKQRINLAQHIYEFIGLSIPMKKLHPRYSDENEDDELIYSSESSDAESTDNKDQDSDDDIDPRWQKLKNLK</sequence>
<evidence type="ECO:0000313" key="3">
    <source>
        <dbReference type="Proteomes" id="UP000614216"/>
    </source>
</evidence>
<protein>
    <submittedName>
        <fullName evidence="2">DUF177 domain-containing protein</fullName>
    </submittedName>
</protein>
<keyword evidence="3" id="KW-1185">Reference proteome</keyword>